<sequence length="75" mass="8506">TLHIKCGKRAKQKAYDTEARSRRGRASKSNEELCHELLEFNLAMGLPENRVPSMKELCENGRFVGSIRCFVPLAL</sequence>
<evidence type="ECO:0000313" key="2">
    <source>
        <dbReference type="EMBL" id="RRT80012.1"/>
    </source>
</evidence>
<organism evidence="2 3">
    <name type="scientific">Ensete ventricosum</name>
    <name type="common">Abyssinian banana</name>
    <name type="synonym">Musa ensete</name>
    <dbReference type="NCBI Taxonomy" id="4639"/>
    <lineage>
        <taxon>Eukaryota</taxon>
        <taxon>Viridiplantae</taxon>
        <taxon>Streptophyta</taxon>
        <taxon>Embryophyta</taxon>
        <taxon>Tracheophyta</taxon>
        <taxon>Spermatophyta</taxon>
        <taxon>Magnoliopsida</taxon>
        <taxon>Liliopsida</taxon>
        <taxon>Zingiberales</taxon>
        <taxon>Musaceae</taxon>
        <taxon>Ensete</taxon>
    </lineage>
</organism>
<evidence type="ECO:0000313" key="3">
    <source>
        <dbReference type="Proteomes" id="UP000287651"/>
    </source>
</evidence>
<evidence type="ECO:0000256" key="1">
    <source>
        <dbReference type="SAM" id="MobiDB-lite"/>
    </source>
</evidence>
<proteinExistence type="predicted"/>
<accession>A0A427AUT6</accession>
<feature type="compositionally biased region" description="Basic residues" evidence="1">
    <location>
        <begin position="1"/>
        <end position="12"/>
    </location>
</feature>
<dbReference type="PANTHER" id="PTHR47434">
    <property type="entry name" value="PROTEIN PTST HOMOLOG 3, CHLOROPLASTIC"/>
    <property type="match status" value="1"/>
</dbReference>
<dbReference type="AlphaFoldDB" id="A0A427AUT6"/>
<dbReference type="PANTHER" id="PTHR47434:SF2">
    <property type="entry name" value="PROTEIN PTST HOMOLOG 3, CHLOROPLASTIC"/>
    <property type="match status" value="1"/>
</dbReference>
<dbReference type="EMBL" id="AMZH03001253">
    <property type="protein sequence ID" value="RRT80012.1"/>
    <property type="molecule type" value="Genomic_DNA"/>
</dbReference>
<gene>
    <name evidence="2" type="ORF">B296_00011181</name>
</gene>
<feature type="non-terminal residue" evidence="2">
    <location>
        <position position="1"/>
    </location>
</feature>
<dbReference type="Proteomes" id="UP000287651">
    <property type="component" value="Unassembled WGS sequence"/>
</dbReference>
<comment type="caution">
    <text evidence="2">The sequence shown here is derived from an EMBL/GenBank/DDBJ whole genome shotgun (WGS) entry which is preliminary data.</text>
</comment>
<feature type="region of interest" description="Disordered" evidence="1">
    <location>
        <begin position="1"/>
        <end position="29"/>
    </location>
</feature>
<reference evidence="2 3" key="1">
    <citation type="journal article" date="2014" name="Agronomy (Basel)">
        <title>A Draft Genome Sequence for Ensete ventricosum, the Drought-Tolerant Tree Against Hunger.</title>
        <authorList>
            <person name="Harrison J."/>
            <person name="Moore K.A."/>
            <person name="Paszkiewicz K."/>
            <person name="Jones T."/>
            <person name="Grant M."/>
            <person name="Ambacheew D."/>
            <person name="Muzemil S."/>
            <person name="Studholme D.J."/>
        </authorList>
    </citation>
    <scope>NUCLEOTIDE SEQUENCE [LARGE SCALE GENOMIC DNA]</scope>
</reference>
<protein>
    <submittedName>
        <fullName evidence="2">Uncharacterized protein</fullName>
    </submittedName>
</protein>
<name>A0A427AUT6_ENSVE</name>